<feature type="domain" description="Histidine kinase/HSP90-like ATPase" evidence="2">
    <location>
        <begin position="6"/>
        <end position="133"/>
    </location>
</feature>
<dbReference type="GO" id="GO:0005524">
    <property type="term" value="F:ATP binding"/>
    <property type="evidence" value="ECO:0007669"/>
    <property type="project" value="UniProtKB-KW"/>
</dbReference>
<dbReference type="PANTHER" id="PTHR35526">
    <property type="entry name" value="ANTI-SIGMA-F FACTOR RSBW-RELATED"/>
    <property type="match status" value="1"/>
</dbReference>
<name>A0A9D2F4Q1_9FIRM</name>
<dbReference type="Gene3D" id="3.30.565.10">
    <property type="entry name" value="Histidine kinase-like ATPase, C-terminal domain"/>
    <property type="match status" value="1"/>
</dbReference>
<reference evidence="3" key="1">
    <citation type="journal article" date="2021" name="PeerJ">
        <title>Extensive microbial diversity within the chicken gut microbiome revealed by metagenomics and culture.</title>
        <authorList>
            <person name="Gilroy R."/>
            <person name="Ravi A."/>
            <person name="Getino M."/>
            <person name="Pursley I."/>
            <person name="Horton D.L."/>
            <person name="Alikhan N.F."/>
            <person name="Baker D."/>
            <person name="Gharbi K."/>
            <person name="Hall N."/>
            <person name="Watson M."/>
            <person name="Adriaenssens E.M."/>
            <person name="Foster-Nyarko E."/>
            <person name="Jarju S."/>
            <person name="Secka A."/>
            <person name="Antonio M."/>
            <person name="Oren A."/>
            <person name="Chaudhuri R.R."/>
            <person name="La Ragione R."/>
            <person name="Hildebrand F."/>
            <person name="Pallen M.J."/>
        </authorList>
    </citation>
    <scope>NUCLEOTIDE SEQUENCE</scope>
    <source>
        <strain evidence="3">3436</strain>
    </source>
</reference>
<protein>
    <submittedName>
        <fullName evidence="3">ATP-binding protein</fullName>
    </submittedName>
</protein>
<dbReference type="Proteomes" id="UP000824031">
    <property type="component" value="Unassembled WGS sequence"/>
</dbReference>
<evidence type="ECO:0000259" key="2">
    <source>
        <dbReference type="Pfam" id="PF13581"/>
    </source>
</evidence>
<dbReference type="InterPro" id="IPR036890">
    <property type="entry name" value="HATPase_C_sf"/>
</dbReference>
<keyword evidence="1" id="KW-0418">Kinase</keyword>
<keyword evidence="1" id="KW-0808">Transferase</keyword>
<dbReference type="PANTHER" id="PTHR35526:SF6">
    <property type="entry name" value="SLR1861 PROTEIN"/>
    <property type="match status" value="1"/>
</dbReference>
<keyword evidence="1" id="KW-0723">Serine/threonine-protein kinase</keyword>
<dbReference type="GO" id="GO:0004674">
    <property type="term" value="F:protein serine/threonine kinase activity"/>
    <property type="evidence" value="ECO:0007669"/>
    <property type="project" value="UniProtKB-KW"/>
</dbReference>
<evidence type="ECO:0000313" key="3">
    <source>
        <dbReference type="EMBL" id="HIZ49308.1"/>
    </source>
</evidence>
<dbReference type="AlphaFoldDB" id="A0A9D2F4Q1"/>
<evidence type="ECO:0000256" key="1">
    <source>
        <dbReference type="ARBA" id="ARBA00022527"/>
    </source>
</evidence>
<dbReference type="EMBL" id="DXBO01000167">
    <property type="protein sequence ID" value="HIZ49308.1"/>
    <property type="molecule type" value="Genomic_DNA"/>
</dbReference>
<reference evidence="3" key="2">
    <citation type="submission" date="2021-04" db="EMBL/GenBank/DDBJ databases">
        <authorList>
            <person name="Gilroy R."/>
        </authorList>
    </citation>
    <scope>NUCLEOTIDE SEQUENCE</scope>
    <source>
        <strain evidence="3">3436</strain>
    </source>
</reference>
<comment type="caution">
    <text evidence="3">The sequence shown here is derived from an EMBL/GenBank/DDBJ whole genome shotgun (WGS) entry which is preliminary data.</text>
</comment>
<accession>A0A9D2F4Q1</accession>
<keyword evidence="3" id="KW-0547">Nucleotide-binding</keyword>
<keyword evidence="3" id="KW-0067">ATP-binding</keyword>
<gene>
    <name evidence="3" type="ORF">H9810_11365</name>
</gene>
<organism evidence="3 4">
    <name type="scientific">Candidatus Gemmiger excrementavium</name>
    <dbReference type="NCBI Taxonomy" id="2838608"/>
    <lineage>
        <taxon>Bacteria</taxon>
        <taxon>Bacillati</taxon>
        <taxon>Bacillota</taxon>
        <taxon>Clostridia</taxon>
        <taxon>Eubacteriales</taxon>
        <taxon>Gemmiger</taxon>
    </lineage>
</organism>
<dbReference type="Pfam" id="PF13581">
    <property type="entry name" value="HATPase_c_2"/>
    <property type="match status" value="1"/>
</dbReference>
<dbReference type="InterPro" id="IPR003594">
    <property type="entry name" value="HATPase_dom"/>
</dbReference>
<proteinExistence type="predicted"/>
<dbReference type="InterPro" id="IPR050267">
    <property type="entry name" value="Anti-sigma-factor_SerPK"/>
</dbReference>
<evidence type="ECO:0000313" key="4">
    <source>
        <dbReference type="Proteomes" id="UP000824031"/>
    </source>
</evidence>
<dbReference type="CDD" id="cd16936">
    <property type="entry name" value="HATPase_RsbW-like"/>
    <property type="match status" value="1"/>
</dbReference>
<dbReference type="SUPFAM" id="SSF55874">
    <property type="entry name" value="ATPase domain of HSP90 chaperone/DNA topoisomerase II/histidine kinase"/>
    <property type="match status" value="1"/>
</dbReference>
<sequence length="135" mass="14847">MQQITIPATLDQLETALTFVREQMQKAGCPAKTAGQMELAVEEIFVNIANYAYHPGQGPVSITCEVKGEPLCATVTFCDEGSPYDPLGRTDPDLTLDAEERQIGGLGILMVKKLMDEVIYEYRDGKNCLTMRKTG</sequence>